<dbReference type="AlphaFoldDB" id="A0A2G5EH27"/>
<proteinExistence type="predicted"/>
<accession>A0A2G5EH27</accession>
<dbReference type="InParanoid" id="A0A2G5EH27"/>
<name>A0A2G5EH27_AQUCA</name>
<evidence type="ECO:0000313" key="1">
    <source>
        <dbReference type="EMBL" id="PIA55058.1"/>
    </source>
</evidence>
<dbReference type="EMBL" id="KZ305025">
    <property type="protein sequence ID" value="PIA55058.1"/>
    <property type="molecule type" value="Genomic_DNA"/>
</dbReference>
<organism evidence="1 2">
    <name type="scientific">Aquilegia coerulea</name>
    <name type="common">Rocky mountain columbine</name>
    <dbReference type="NCBI Taxonomy" id="218851"/>
    <lineage>
        <taxon>Eukaryota</taxon>
        <taxon>Viridiplantae</taxon>
        <taxon>Streptophyta</taxon>
        <taxon>Embryophyta</taxon>
        <taxon>Tracheophyta</taxon>
        <taxon>Spermatophyta</taxon>
        <taxon>Magnoliopsida</taxon>
        <taxon>Ranunculales</taxon>
        <taxon>Ranunculaceae</taxon>
        <taxon>Thalictroideae</taxon>
        <taxon>Aquilegia</taxon>
    </lineage>
</organism>
<keyword evidence="2" id="KW-1185">Reference proteome</keyword>
<dbReference type="Proteomes" id="UP000230069">
    <property type="component" value="Unassembled WGS sequence"/>
</dbReference>
<reference evidence="1 2" key="1">
    <citation type="submission" date="2017-09" db="EMBL/GenBank/DDBJ databases">
        <title>WGS assembly of Aquilegia coerulea Goldsmith.</title>
        <authorList>
            <person name="Hodges S."/>
            <person name="Kramer E."/>
            <person name="Nordborg M."/>
            <person name="Tomkins J."/>
            <person name="Borevitz J."/>
            <person name="Derieg N."/>
            <person name="Yan J."/>
            <person name="Mihaltcheva S."/>
            <person name="Hayes R.D."/>
            <person name="Rokhsar D."/>
        </authorList>
    </citation>
    <scope>NUCLEOTIDE SEQUENCE [LARGE SCALE GENOMIC DNA]</scope>
    <source>
        <strain evidence="2">cv. Goldsmith</strain>
    </source>
</reference>
<evidence type="ECO:0000313" key="2">
    <source>
        <dbReference type="Proteomes" id="UP000230069"/>
    </source>
</evidence>
<gene>
    <name evidence="1" type="ORF">AQUCO_00800063v1</name>
</gene>
<sequence length="113" mass="13200">MSGGYAFNSQPAAGFYYLQSAPGYMPPLQPMNYGQNYYMQQPNPNVVYVQQPLPNQFYNPGLAELLCLLIWTYVTFLNTQYNQNRLTRFTDSQTHFALFPGFRLKLWMDFLES</sequence>
<protein>
    <submittedName>
        <fullName evidence="1">Uncharacterized protein</fullName>
    </submittedName>
</protein>